<dbReference type="AlphaFoldDB" id="A0A2K4ZLI7"/>
<keyword evidence="4" id="KW-1185">Reference proteome</keyword>
<dbReference type="Gene3D" id="3.40.50.150">
    <property type="entry name" value="Vaccinia Virus protein VP39"/>
    <property type="match status" value="1"/>
</dbReference>
<evidence type="ECO:0000313" key="4">
    <source>
        <dbReference type="Proteomes" id="UP000236311"/>
    </source>
</evidence>
<dbReference type="PROSITE" id="PS00092">
    <property type="entry name" value="N6_MTASE"/>
    <property type="match status" value="1"/>
</dbReference>
<name>A0A2K4ZLI7_9FIRM</name>
<dbReference type="Proteomes" id="UP000236311">
    <property type="component" value="Unassembled WGS sequence"/>
</dbReference>
<evidence type="ECO:0000259" key="2">
    <source>
        <dbReference type="Pfam" id="PF19587"/>
    </source>
</evidence>
<dbReference type="EMBL" id="OFSM01000023">
    <property type="protein sequence ID" value="SOY31262.1"/>
    <property type="molecule type" value="Genomic_DNA"/>
</dbReference>
<protein>
    <recommendedName>
        <fullName evidence="2">DUF6094 domain-containing protein</fullName>
    </recommendedName>
</protein>
<dbReference type="Pfam" id="PF19587">
    <property type="entry name" value="DUF6094"/>
    <property type="match status" value="1"/>
</dbReference>
<feature type="coiled-coil region" evidence="1">
    <location>
        <begin position="24"/>
        <end position="58"/>
    </location>
</feature>
<feature type="domain" description="DUF6094" evidence="2">
    <location>
        <begin position="9"/>
        <end position="350"/>
    </location>
</feature>
<gene>
    <name evidence="3" type="ORF">AMURIS_03998</name>
</gene>
<sequence>MQHDEENGGQHYALVKLEESARAVRQAVNELPVLRRRMEKYKENRAKAREAYNDLKQQQGRVLSALRYAALSLLEMELAQMADYSVKLSESVKAFNLMTPDYTRLCGFLSDYLEKLPLAGNTEAKTTSAAVIGHLMAGVKMGYYPTDLEHVRYLTHGIEFPEEVTANLLDPCCGCGLALHTLAEGKNCKTYGVELDRHRAEESLARLDRVGFGSYFRSRISNEAFHLMLLNPPYLSVMTEGGANTRNEKRFLVDSLSHLLYGGLLIYIIPYYRLTPDICRILCDNFEDLTVWKFTGGEFQRFKQAAVLGIRRKRQDGSEKAAGLSSLAFQPDQLPELTELPENRYTLPDVAKKVELFKGAEFNVAELAEQMKKSTSFSRMFEKNKLDCGEKRPLLPLNLGQVGLIGGSGLINGLVECDTPHIIKGRIIKETSVSSEENLNSRGDLTSTTVHETRSNKMIFNLLTPQGFLSLSDYGGNADTENDSDNNRDVVPGRISAGIKSRVPLGRVVITAHAQDILSSADINAGLSRHQSGDWGEVSRSDWRANDGALKSGERILSAYTGKGGKHFWIITESDRSHTTVMMPEDY</sequence>
<dbReference type="GO" id="GO:0003676">
    <property type="term" value="F:nucleic acid binding"/>
    <property type="evidence" value="ECO:0007669"/>
    <property type="project" value="InterPro"/>
</dbReference>
<dbReference type="InterPro" id="IPR046076">
    <property type="entry name" value="DUF6094"/>
</dbReference>
<dbReference type="InterPro" id="IPR029063">
    <property type="entry name" value="SAM-dependent_MTases_sf"/>
</dbReference>
<reference evidence="3 4" key="1">
    <citation type="submission" date="2018-01" db="EMBL/GenBank/DDBJ databases">
        <authorList>
            <person name="Gaut B.S."/>
            <person name="Morton B.R."/>
            <person name="Clegg M.T."/>
            <person name="Duvall M.R."/>
        </authorList>
    </citation>
    <scope>NUCLEOTIDE SEQUENCE [LARGE SCALE GENOMIC DNA]</scope>
    <source>
        <strain evidence="3">GP69</strain>
    </source>
</reference>
<keyword evidence="1" id="KW-0175">Coiled coil</keyword>
<accession>A0A2K4ZLI7</accession>
<dbReference type="InterPro" id="IPR002052">
    <property type="entry name" value="DNA_methylase_N6_adenine_CS"/>
</dbReference>
<dbReference type="CDD" id="cd02440">
    <property type="entry name" value="AdoMet_MTases"/>
    <property type="match status" value="1"/>
</dbReference>
<dbReference type="GO" id="GO:0032259">
    <property type="term" value="P:methylation"/>
    <property type="evidence" value="ECO:0007669"/>
    <property type="project" value="InterPro"/>
</dbReference>
<organism evidence="3 4">
    <name type="scientific">Acetatifactor muris</name>
    <dbReference type="NCBI Taxonomy" id="879566"/>
    <lineage>
        <taxon>Bacteria</taxon>
        <taxon>Bacillati</taxon>
        <taxon>Bacillota</taxon>
        <taxon>Clostridia</taxon>
        <taxon>Lachnospirales</taxon>
        <taxon>Lachnospiraceae</taxon>
        <taxon>Acetatifactor</taxon>
    </lineage>
</organism>
<proteinExistence type="predicted"/>
<evidence type="ECO:0000256" key="1">
    <source>
        <dbReference type="SAM" id="Coils"/>
    </source>
</evidence>
<dbReference type="GO" id="GO:0008168">
    <property type="term" value="F:methyltransferase activity"/>
    <property type="evidence" value="ECO:0007669"/>
    <property type="project" value="InterPro"/>
</dbReference>
<dbReference type="SUPFAM" id="SSF53335">
    <property type="entry name" value="S-adenosyl-L-methionine-dependent methyltransferases"/>
    <property type="match status" value="1"/>
</dbReference>
<dbReference type="PRINTS" id="PR00507">
    <property type="entry name" value="N12N6MTFRASE"/>
</dbReference>
<evidence type="ECO:0000313" key="3">
    <source>
        <dbReference type="EMBL" id="SOY31262.1"/>
    </source>
</evidence>
<dbReference type="RefSeq" id="WP_207656182.1">
    <property type="nucleotide sequence ID" value="NZ_JANJZD010000021.1"/>
</dbReference>